<keyword evidence="3" id="KW-1185">Reference proteome</keyword>
<feature type="transmembrane region" description="Helical" evidence="1">
    <location>
        <begin position="137"/>
        <end position="158"/>
    </location>
</feature>
<evidence type="ECO:0008006" key="4">
    <source>
        <dbReference type="Google" id="ProtNLM"/>
    </source>
</evidence>
<reference evidence="2 3" key="1">
    <citation type="submission" date="2020-10" db="EMBL/GenBank/DDBJ databases">
        <title>Phylogeny of dyella-like bacteria.</title>
        <authorList>
            <person name="Fu J."/>
        </authorList>
    </citation>
    <scope>NUCLEOTIDE SEQUENCE [LARGE SCALE GENOMIC DNA]</scope>
    <source>
        <strain evidence="2 3">DKC-1</strain>
    </source>
</reference>
<dbReference type="RefSeq" id="WP_404541611.1">
    <property type="nucleotide sequence ID" value="NZ_JADIKL010000010.1"/>
</dbReference>
<dbReference type="Proteomes" id="UP001620397">
    <property type="component" value="Unassembled WGS sequence"/>
</dbReference>
<accession>A0ABW8KM88</accession>
<proteinExistence type="predicted"/>
<evidence type="ECO:0000313" key="3">
    <source>
        <dbReference type="Proteomes" id="UP001620397"/>
    </source>
</evidence>
<dbReference type="EMBL" id="JADIKL010000010">
    <property type="protein sequence ID" value="MFK2932232.1"/>
    <property type="molecule type" value="Genomic_DNA"/>
</dbReference>
<organism evidence="2 3">
    <name type="scientific">Dyella agri</name>
    <dbReference type="NCBI Taxonomy" id="1926869"/>
    <lineage>
        <taxon>Bacteria</taxon>
        <taxon>Pseudomonadati</taxon>
        <taxon>Pseudomonadota</taxon>
        <taxon>Gammaproteobacteria</taxon>
        <taxon>Lysobacterales</taxon>
        <taxon>Rhodanobacteraceae</taxon>
        <taxon>Dyella</taxon>
    </lineage>
</organism>
<sequence>MKTTLYTVLCVAIRLGAVLMAVGLFERLPVFLWESPSGGFALDAVLLAVFGLLVAGALWLWPGILAGWTIGRRGHETLETQLDADGLMRVALTVTGALLSVSGLAGCLGHVLTMFLFQSRMADATTGQLPVSEWHWVIYYIVQTGAGVALMLGSRGLANVLQHVRGRQPQVLADTDDEIVPRG</sequence>
<gene>
    <name evidence="2" type="ORF">ISP14_15720</name>
</gene>
<keyword evidence="1" id="KW-0812">Transmembrane</keyword>
<keyword evidence="1" id="KW-0472">Membrane</keyword>
<protein>
    <recommendedName>
        <fullName evidence="4">TRAP-type C4-dicarboxylate transport system, small permease component</fullName>
    </recommendedName>
</protein>
<keyword evidence="1" id="KW-1133">Transmembrane helix</keyword>
<evidence type="ECO:0000313" key="2">
    <source>
        <dbReference type="EMBL" id="MFK2932232.1"/>
    </source>
</evidence>
<feature type="transmembrane region" description="Helical" evidence="1">
    <location>
        <begin position="90"/>
        <end position="117"/>
    </location>
</feature>
<comment type="caution">
    <text evidence="2">The sequence shown here is derived from an EMBL/GenBank/DDBJ whole genome shotgun (WGS) entry which is preliminary data.</text>
</comment>
<name>A0ABW8KM88_9GAMM</name>
<evidence type="ECO:0000256" key="1">
    <source>
        <dbReference type="SAM" id="Phobius"/>
    </source>
</evidence>
<feature type="transmembrane region" description="Helical" evidence="1">
    <location>
        <begin position="45"/>
        <end position="70"/>
    </location>
</feature>
<feature type="transmembrane region" description="Helical" evidence="1">
    <location>
        <begin position="5"/>
        <end position="25"/>
    </location>
</feature>